<dbReference type="Proteomes" id="UP000253727">
    <property type="component" value="Unassembled WGS sequence"/>
</dbReference>
<keyword evidence="1" id="KW-0472">Membrane</keyword>
<organism evidence="2 3">
    <name type="scientific">Alteripontixanthobacter maritimus</name>
    <dbReference type="NCBI Taxonomy" id="2161824"/>
    <lineage>
        <taxon>Bacteria</taxon>
        <taxon>Pseudomonadati</taxon>
        <taxon>Pseudomonadota</taxon>
        <taxon>Alphaproteobacteria</taxon>
        <taxon>Sphingomonadales</taxon>
        <taxon>Erythrobacteraceae</taxon>
        <taxon>Alteripontixanthobacter</taxon>
    </lineage>
</organism>
<protein>
    <recommendedName>
        <fullName evidence="4">DUF2306 domain-containing protein</fullName>
    </recommendedName>
</protein>
<keyword evidence="1" id="KW-1133">Transmembrane helix</keyword>
<dbReference type="EMBL" id="QBKA01000002">
    <property type="protein sequence ID" value="RDC59561.1"/>
    <property type="molecule type" value="Genomic_DNA"/>
</dbReference>
<feature type="transmembrane region" description="Helical" evidence="1">
    <location>
        <begin position="12"/>
        <end position="29"/>
    </location>
</feature>
<evidence type="ECO:0000313" key="2">
    <source>
        <dbReference type="EMBL" id="RDC59561.1"/>
    </source>
</evidence>
<keyword evidence="3" id="KW-1185">Reference proteome</keyword>
<keyword evidence="1" id="KW-0812">Transmembrane</keyword>
<evidence type="ECO:0008006" key="4">
    <source>
        <dbReference type="Google" id="ProtNLM"/>
    </source>
</evidence>
<name>A0A369Q3V1_9SPHN</name>
<feature type="transmembrane region" description="Helical" evidence="1">
    <location>
        <begin position="83"/>
        <end position="105"/>
    </location>
</feature>
<comment type="caution">
    <text evidence="2">The sequence shown here is derived from an EMBL/GenBank/DDBJ whole genome shotgun (WGS) entry which is preliminary data.</text>
</comment>
<dbReference type="AlphaFoldDB" id="A0A369Q3V1"/>
<accession>A0A369Q3V1</accession>
<evidence type="ECO:0000313" key="3">
    <source>
        <dbReference type="Proteomes" id="UP000253727"/>
    </source>
</evidence>
<feature type="transmembrane region" description="Helical" evidence="1">
    <location>
        <begin position="41"/>
        <end position="62"/>
    </location>
</feature>
<feature type="transmembrane region" description="Helical" evidence="1">
    <location>
        <begin position="111"/>
        <end position="133"/>
    </location>
</feature>
<proteinExistence type="predicted"/>
<reference evidence="2 3" key="1">
    <citation type="submission" date="2018-04" db="EMBL/GenBank/DDBJ databases">
        <title>Altererythrobacter sp. HME9302 genome sequencing and assembly.</title>
        <authorList>
            <person name="Kang H."/>
            <person name="Kim H."/>
            <person name="Joh K."/>
        </authorList>
    </citation>
    <scope>NUCLEOTIDE SEQUENCE [LARGE SCALE GENOMIC DNA]</scope>
    <source>
        <strain evidence="2 3">HME9302</strain>
    </source>
</reference>
<evidence type="ECO:0000256" key="1">
    <source>
        <dbReference type="SAM" id="Phobius"/>
    </source>
</evidence>
<gene>
    <name evidence="2" type="ORF">HME9302_00751</name>
</gene>
<sequence length="150" mass="16654">MRKGTPRHRINGAIYIASMFVVIVSVIPVEATTLRIGSSRFGFFHVFIVIGFISLCVGLAALRRWRRTGRPKDLRSHQVNFAYSYAGLLMAGFSQIATNPMWGLVEGMGVAQFWITFAALNAAIYAVATWLIVTRIAKRDPLSFMPGKTT</sequence>